<dbReference type="AlphaFoldDB" id="A0A6A6DC72"/>
<proteinExistence type="predicted"/>
<reference evidence="2" key="1">
    <citation type="journal article" date="2020" name="Stud. Mycol.">
        <title>101 Dothideomycetes genomes: a test case for predicting lifestyles and emergence of pathogens.</title>
        <authorList>
            <person name="Haridas S."/>
            <person name="Albert R."/>
            <person name="Binder M."/>
            <person name="Bloem J."/>
            <person name="Labutti K."/>
            <person name="Salamov A."/>
            <person name="Andreopoulos B."/>
            <person name="Baker S."/>
            <person name="Barry K."/>
            <person name="Bills G."/>
            <person name="Bluhm B."/>
            <person name="Cannon C."/>
            <person name="Castanera R."/>
            <person name="Culley D."/>
            <person name="Daum C."/>
            <person name="Ezra D."/>
            <person name="Gonzalez J."/>
            <person name="Henrissat B."/>
            <person name="Kuo A."/>
            <person name="Liang C."/>
            <person name="Lipzen A."/>
            <person name="Lutzoni F."/>
            <person name="Magnuson J."/>
            <person name="Mondo S."/>
            <person name="Nolan M."/>
            <person name="Ohm R."/>
            <person name="Pangilinan J."/>
            <person name="Park H.-J."/>
            <person name="Ramirez L."/>
            <person name="Alfaro M."/>
            <person name="Sun H."/>
            <person name="Tritt A."/>
            <person name="Yoshinaga Y."/>
            <person name="Zwiers L.-H."/>
            <person name="Turgeon B."/>
            <person name="Goodwin S."/>
            <person name="Spatafora J."/>
            <person name="Crous P."/>
            <person name="Grigoriev I."/>
        </authorList>
    </citation>
    <scope>NUCLEOTIDE SEQUENCE</scope>
    <source>
        <strain evidence="2">CBS 207.26</strain>
    </source>
</reference>
<evidence type="ECO:0000313" key="2">
    <source>
        <dbReference type="EMBL" id="KAF2176613.1"/>
    </source>
</evidence>
<keyword evidence="3" id="KW-1185">Reference proteome</keyword>
<name>A0A6A6DC72_9PEZI</name>
<organism evidence="2 3">
    <name type="scientific">Zopfia rhizophila CBS 207.26</name>
    <dbReference type="NCBI Taxonomy" id="1314779"/>
    <lineage>
        <taxon>Eukaryota</taxon>
        <taxon>Fungi</taxon>
        <taxon>Dikarya</taxon>
        <taxon>Ascomycota</taxon>
        <taxon>Pezizomycotina</taxon>
        <taxon>Dothideomycetes</taxon>
        <taxon>Dothideomycetes incertae sedis</taxon>
        <taxon>Zopfiaceae</taxon>
        <taxon>Zopfia</taxon>
    </lineage>
</organism>
<gene>
    <name evidence="2" type="ORF">K469DRAFT_512225</name>
</gene>
<dbReference type="Proteomes" id="UP000800200">
    <property type="component" value="Unassembled WGS sequence"/>
</dbReference>
<evidence type="ECO:0008006" key="4">
    <source>
        <dbReference type="Google" id="ProtNLM"/>
    </source>
</evidence>
<dbReference type="EMBL" id="ML994705">
    <property type="protein sequence ID" value="KAF2176613.1"/>
    <property type="molecule type" value="Genomic_DNA"/>
</dbReference>
<evidence type="ECO:0000256" key="1">
    <source>
        <dbReference type="SAM" id="MobiDB-lite"/>
    </source>
</evidence>
<feature type="region of interest" description="Disordered" evidence="1">
    <location>
        <begin position="1"/>
        <end position="23"/>
    </location>
</feature>
<evidence type="ECO:0000313" key="3">
    <source>
        <dbReference type="Proteomes" id="UP000800200"/>
    </source>
</evidence>
<dbReference type="OrthoDB" id="3926909at2759"/>
<feature type="non-terminal residue" evidence="2">
    <location>
        <position position="90"/>
    </location>
</feature>
<protein>
    <recommendedName>
        <fullName evidence="4">HTH CENPB-type domain-containing protein</fullName>
    </recommendedName>
</protein>
<accession>A0A6A6DC72</accession>
<sequence>MNRASEVLSEGVDPSEPRTYTALSKRGNVPRSTLWHRAHGRPSKEEKAIGQQYLTPSEEKALVKYLLRMSDNGFPIPIKYLRSLAYIIAR</sequence>